<protein>
    <recommendedName>
        <fullName evidence="3">Lipoprotein</fullName>
    </recommendedName>
</protein>
<comment type="caution">
    <text evidence="1">The sequence shown here is derived from an EMBL/GenBank/DDBJ whole genome shotgun (WGS) entry which is preliminary data.</text>
</comment>
<organism evidence="1 2">
    <name type="scientific">Photobacterium halotolerans</name>
    <dbReference type="NCBI Taxonomy" id="265726"/>
    <lineage>
        <taxon>Bacteria</taxon>
        <taxon>Pseudomonadati</taxon>
        <taxon>Pseudomonadota</taxon>
        <taxon>Gammaproteobacteria</taxon>
        <taxon>Vibrionales</taxon>
        <taxon>Vibrionaceae</taxon>
        <taxon>Photobacterium</taxon>
    </lineage>
</organism>
<evidence type="ECO:0000313" key="1">
    <source>
        <dbReference type="EMBL" id="NAW66150.1"/>
    </source>
</evidence>
<evidence type="ECO:0000313" key="2">
    <source>
        <dbReference type="Proteomes" id="UP000465712"/>
    </source>
</evidence>
<name>A0A7X4WE01_9GAMM</name>
<accession>A0A7X4WE01</accession>
<gene>
    <name evidence="1" type="ORF">CAG72_13070</name>
</gene>
<dbReference type="EMBL" id="WXWW01000196">
    <property type="protein sequence ID" value="NAW66150.1"/>
    <property type="molecule type" value="Genomic_DNA"/>
</dbReference>
<reference evidence="1 2" key="1">
    <citation type="submission" date="2017-05" db="EMBL/GenBank/DDBJ databases">
        <title>High clonality and local adaptation shapes Vibrionaceae linages within an endangered oasis.</title>
        <authorList>
            <person name="Vazquez-Rosas-Landa M."/>
        </authorList>
    </citation>
    <scope>NUCLEOTIDE SEQUENCE [LARGE SCALE GENOMIC DNA]</scope>
    <source>
        <strain evidence="1 2">P46_P4S1P180</strain>
    </source>
</reference>
<evidence type="ECO:0008006" key="3">
    <source>
        <dbReference type="Google" id="ProtNLM"/>
    </source>
</evidence>
<dbReference type="AlphaFoldDB" id="A0A7X4WE01"/>
<dbReference type="Proteomes" id="UP000465712">
    <property type="component" value="Unassembled WGS sequence"/>
</dbReference>
<sequence>MNRYIAASIFSTFVLTACGGGDSANVSGESKSTSFNYDGIYVHQTDLALMLVDSQRNEFNIIAGDFLNDAVLLVDSATTSGNTMNTTGLTISSNGAGIDYDPTVEMTATFDNSSVTWTSALVSDGLSYTMQKTDDSLSLSAIVGTHTNPDDGSTWTINADGSFTVNGICTISGNIARNNSYFAVTAAEAVQCADPDFNGTYDDGVLLTVPHDGQTYVAGIIGRSGSLVWGYAPIN</sequence>
<dbReference type="RefSeq" id="WP_161445465.1">
    <property type="nucleotide sequence ID" value="NZ_WXWW01000196.1"/>
</dbReference>
<proteinExistence type="predicted"/>
<dbReference type="PROSITE" id="PS51257">
    <property type="entry name" value="PROKAR_LIPOPROTEIN"/>
    <property type="match status" value="1"/>
</dbReference>